<dbReference type="InParanoid" id="A0A1C7MZE5"/>
<dbReference type="AlphaFoldDB" id="A0A1C7MZE5"/>
<comment type="caution">
    <text evidence="1">The sequence shown here is derived from an EMBL/GenBank/DDBJ whole genome shotgun (WGS) entry which is preliminary data.</text>
</comment>
<dbReference type="EMBL" id="LUGH01002041">
    <property type="protein sequence ID" value="OBZ80504.1"/>
    <property type="molecule type" value="Genomic_DNA"/>
</dbReference>
<name>A0A1C7MZE5_9FUNG</name>
<evidence type="ECO:0000313" key="2">
    <source>
        <dbReference type="Proteomes" id="UP000093000"/>
    </source>
</evidence>
<evidence type="ECO:0000313" key="1">
    <source>
        <dbReference type="EMBL" id="OBZ80504.1"/>
    </source>
</evidence>
<keyword evidence="2" id="KW-1185">Reference proteome</keyword>
<proteinExistence type="predicted"/>
<reference evidence="1 2" key="1">
    <citation type="submission" date="2016-03" db="EMBL/GenBank/DDBJ databases">
        <title>Choanephora cucurbitarum.</title>
        <authorList>
            <person name="Min B."/>
            <person name="Park H."/>
            <person name="Park J.-H."/>
            <person name="Shin H.-D."/>
            <person name="Choi I.-G."/>
        </authorList>
    </citation>
    <scope>NUCLEOTIDE SEQUENCE [LARGE SCALE GENOMIC DNA]</scope>
    <source>
        <strain evidence="1 2">KUS-F28377</strain>
    </source>
</reference>
<protein>
    <submittedName>
        <fullName evidence="1">Uncharacterized protein</fullName>
    </submittedName>
</protein>
<sequence>MTTTNATNGSIIASDIEDNITFTDEPASDQFNDVDYYESISSDEDLTYDSDADSFVPESDISVSTTARLSKGNNSSTMEAITGQPVADVQDVDIVHVGSANVEDVEHEDVPESDTLLGNESTSTVDKSDTVDYWSNRVVVPVMNYREFFSTFETVELCQK</sequence>
<gene>
    <name evidence="1" type="ORF">A0J61_11448</name>
</gene>
<dbReference type="Proteomes" id="UP000093000">
    <property type="component" value="Unassembled WGS sequence"/>
</dbReference>
<organism evidence="1 2">
    <name type="scientific">Choanephora cucurbitarum</name>
    <dbReference type="NCBI Taxonomy" id="101091"/>
    <lineage>
        <taxon>Eukaryota</taxon>
        <taxon>Fungi</taxon>
        <taxon>Fungi incertae sedis</taxon>
        <taxon>Mucoromycota</taxon>
        <taxon>Mucoromycotina</taxon>
        <taxon>Mucoromycetes</taxon>
        <taxon>Mucorales</taxon>
        <taxon>Mucorineae</taxon>
        <taxon>Choanephoraceae</taxon>
        <taxon>Choanephoroideae</taxon>
        <taxon>Choanephora</taxon>
    </lineage>
</organism>
<accession>A0A1C7MZE5</accession>